<dbReference type="AlphaFoldDB" id="A0A4Q9LJ82"/>
<protein>
    <submittedName>
        <fullName evidence="1">Uncharacterized protein</fullName>
    </submittedName>
</protein>
<name>A0A4Q9LJ82_9MICR</name>
<evidence type="ECO:0000313" key="1">
    <source>
        <dbReference type="EMBL" id="TBU07906.1"/>
    </source>
</evidence>
<dbReference type="EMBL" id="PITI01000209">
    <property type="protein sequence ID" value="TBU07906.1"/>
    <property type="molecule type" value="Genomic_DNA"/>
</dbReference>
<organism evidence="1 2">
    <name type="scientific">Hamiltosporidium magnivora</name>
    <dbReference type="NCBI Taxonomy" id="148818"/>
    <lineage>
        <taxon>Eukaryota</taxon>
        <taxon>Fungi</taxon>
        <taxon>Fungi incertae sedis</taxon>
        <taxon>Microsporidia</taxon>
        <taxon>Dubosqiidae</taxon>
        <taxon>Hamiltosporidium</taxon>
    </lineage>
</organism>
<reference evidence="1 2" key="1">
    <citation type="submission" date="2017-12" db="EMBL/GenBank/DDBJ databases">
        <authorList>
            <person name="Pombert J.-F."/>
            <person name="Haag K.L."/>
            <person name="Ebert D."/>
        </authorList>
    </citation>
    <scope>NUCLEOTIDE SEQUENCE [LARGE SCALE GENOMIC DNA]</scope>
    <source>
        <strain evidence="1">BE-OM-2</strain>
    </source>
</reference>
<keyword evidence="2" id="KW-1185">Reference proteome</keyword>
<comment type="caution">
    <text evidence="1">The sequence shown here is derived from an EMBL/GenBank/DDBJ whole genome shotgun (WGS) entry which is preliminary data.</text>
</comment>
<dbReference type="VEuPathDB" id="MicrosporidiaDB:CWI39_1311p0010"/>
<proteinExistence type="predicted"/>
<dbReference type="VEuPathDB" id="MicrosporidiaDB:CWI36_0209p0030"/>
<gene>
    <name evidence="1" type="ORF">CWI36_0209p0030</name>
</gene>
<dbReference type="VEuPathDB" id="MicrosporidiaDB:CWI39_0587p0010"/>
<evidence type="ECO:0000313" key="2">
    <source>
        <dbReference type="Proteomes" id="UP000291404"/>
    </source>
</evidence>
<dbReference type="Proteomes" id="UP000291404">
    <property type="component" value="Unassembled WGS sequence"/>
</dbReference>
<sequence length="255" mass="30398">MFFGDPSKEEIDLYLSDIKYSLINNPNLKNEIITSQKSFGNKKIERKNNFFDKIKAYEFTEPNVCFKNIKMNFDIKKTRNTSVEDIVTQDISSEIIEKMEKEFSSRRKSKKKRKMFGNSRNGILQPKNLNVPFSIDKSKMKEIRDLTRKNTLKNTGYKFVRLESKLRTVFYSYEEFEHEKNKNIEDFVFKKRKVRFIDRNTNRLYHNEGDPIPIILQPKEKTEFIEPDTIETVFIENILTIPRKVSAGEFIFKKL</sequence>
<accession>A0A4Q9LJ82</accession>